<dbReference type="GO" id="GO:0000492">
    <property type="term" value="P:box C/D snoRNP assembly"/>
    <property type="evidence" value="ECO:0000318"/>
    <property type="project" value="GO_Central"/>
</dbReference>
<dbReference type="AlphaFoldDB" id="A0A1L8HHI9"/>
<dbReference type="Proteomes" id="UP000186698">
    <property type="component" value="Chromosome 2L"/>
</dbReference>
<dbReference type="Xenbase" id="XB-GENE-17344936">
    <property type="gene designation" value="nufip1.L"/>
</dbReference>
<dbReference type="GO" id="GO:0003723">
    <property type="term" value="F:RNA binding"/>
    <property type="evidence" value="ECO:0007669"/>
    <property type="project" value="InterPro"/>
</dbReference>
<dbReference type="InterPro" id="IPR019496">
    <property type="entry name" value="NUFIP1_cons_dom"/>
</dbReference>
<dbReference type="PROSITE" id="PS00028">
    <property type="entry name" value="ZINC_FINGER_C2H2_1"/>
    <property type="match status" value="1"/>
</dbReference>
<dbReference type="PaxDb" id="8355-A0A1L8HHI9"/>
<accession>A0A1L8HHI9</accession>
<dbReference type="RefSeq" id="XP_018102810.1">
    <property type="nucleotide sequence ID" value="XM_018247321.2"/>
</dbReference>
<dbReference type="KEGG" id="xla:733255"/>
<evidence type="ECO:0000313" key="4">
    <source>
        <dbReference type="Xenbase" id="XB-GENE-17344936"/>
    </source>
</evidence>
<reference evidence="3" key="1">
    <citation type="submission" date="2025-08" db="UniProtKB">
        <authorList>
            <consortium name="RefSeq"/>
        </authorList>
    </citation>
    <scope>IDENTIFICATION</scope>
    <source>
        <strain evidence="3">J_2021</strain>
        <tissue evidence="3">Erythrocytes</tissue>
    </source>
</reference>
<dbReference type="Pfam" id="PF10453">
    <property type="entry name" value="NUFIP1"/>
    <property type="match status" value="1"/>
</dbReference>
<feature type="compositionally biased region" description="Polar residues" evidence="1">
    <location>
        <begin position="280"/>
        <end position="301"/>
    </location>
</feature>
<feature type="compositionally biased region" description="Basic residues" evidence="1">
    <location>
        <begin position="263"/>
        <end position="276"/>
    </location>
</feature>
<dbReference type="PROSITE" id="PS50157">
    <property type="entry name" value="ZINC_FINGER_C2H2_2"/>
    <property type="match status" value="1"/>
</dbReference>
<dbReference type="GeneID" id="733255"/>
<feature type="compositionally biased region" description="Basic and acidic residues" evidence="1">
    <location>
        <begin position="226"/>
        <end position="235"/>
    </location>
</feature>
<dbReference type="InterPro" id="IPR013087">
    <property type="entry name" value="Znf_C2H2_type"/>
</dbReference>
<organism evidence="2 3">
    <name type="scientific">Xenopus laevis</name>
    <name type="common">African clawed frog</name>
    <dbReference type="NCBI Taxonomy" id="8355"/>
    <lineage>
        <taxon>Eukaryota</taxon>
        <taxon>Metazoa</taxon>
        <taxon>Chordata</taxon>
        <taxon>Craniata</taxon>
        <taxon>Vertebrata</taxon>
        <taxon>Euteleostomi</taxon>
        <taxon>Amphibia</taxon>
        <taxon>Batrachia</taxon>
        <taxon>Anura</taxon>
        <taxon>Pipoidea</taxon>
        <taxon>Pipidae</taxon>
        <taxon>Xenopodinae</taxon>
        <taxon>Xenopus</taxon>
        <taxon>Xenopus</taxon>
    </lineage>
</organism>
<dbReference type="CTD" id="733255"/>
<evidence type="ECO:0000313" key="2">
    <source>
        <dbReference type="Proteomes" id="UP000186698"/>
    </source>
</evidence>
<proteinExistence type="predicted"/>
<dbReference type="AGR" id="Xenbase:XB-GENE-17344936"/>
<name>A0A1L8HHI9_XENLA</name>
<dbReference type="PANTHER" id="PTHR13309:SF0">
    <property type="entry name" value="FMR1-INTERACTING PROTEIN NUFIP1"/>
    <property type="match status" value="1"/>
</dbReference>
<evidence type="ECO:0000313" key="3">
    <source>
        <dbReference type="RefSeq" id="XP_018102810.1"/>
    </source>
</evidence>
<feature type="compositionally biased region" description="Polar residues" evidence="1">
    <location>
        <begin position="406"/>
        <end position="418"/>
    </location>
</feature>
<protein>
    <submittedName>
        <fullName evidence="3">Nuclear fragile X mental retardation-interacting protein 1</fullName>
    </submittedName>
</protein>
<dbReference type="OrthoDB" id="273070at2759"/>
<dbReference type="STRING" id="8355.A0A1L8HHI9"/>
<keyword evidence="2" id="KW-1185">Reference proteome</keyword>
<dbReference type="SMART" id="SM00355">
    <property type="entry name" value="ZnF_C2H2"/>
    <property type="match status" value="2"/>
</dbReference>
<feature type="region of interest" description="Disordered" evidence="1">
    <location>
        <begin position="397"/>
        <end position="431"/>
    </location>
</feature>
<feature type="region of interest" description="Disordered" evidence="1">
    <location>
        <begin position="223"/>
        <end position="334"/>
    </location>
</feature>
<feature type="compositionally biased region" description="Low complexity" evidence="1">
    <location>
        <begin position="250"/>
        <end position="262"/>
    </location>
</feature>
<dbReference type="Bgee" id="733255">
    <property type="expression patterns" value="Expressed in gastrula and 19 other cell types or tissues"/>
</dbReference>
<dbReference type="InterPro" id="IPR039136">
    <property type="entry name" value="NUFIP1-like"/>
</dbReference>
<gene>
    <name evidence="3 4" type="primary">nufip1.L</name>
</gene>
<evidence type="ECO:0000256" key="1">
    <source>
        <dbReference type="SAM" id="MobiDB-lite"/>
    </source>
</evidence>
<dbReference type="GO" id="GO:0005634">
    <property type="term" value="C:nucleus"/>
    <property type="evidence" value="ECO:0000318"/>
    <property type="project" value="GO_Central"/>
</dbReference>
<dbReference type="PANTHER" id="PTHR13309">
    <property type="entry name" value="NUCLEAR FRAGILE X MENTAL RETARDATION PROTEIN INTERACTING PROTEIN 1"/>
    <property type="match status" value="1"/>
</dbReference>
<sequence>MGEWCCAHIQDGVIVTLHGSGRRVEYARCLMSAVPSISMEHSNQYPAPVLRSPVFTAGPCTGPPPSTPWFHCPPPSPQGLWGGGWNPWRPQYRQQQPSSYSGQHGGGHGQFNCESRMPFGNCQSRIKHHSKKQKKEPVYTHYCDTCDRGFKNQAKYNEHTSQHVKCEERGCSFSAHEKLVHIHWKNMHAPGAKRIKLDTPDEIAKWREERRKNFPTLANIAKKQQLRREREERGEVLTTPQFGKMKGMKKGQSSQSNQGNKKWQNRKNQRNFKKKFRQNEIANQDGTSNATMEKNANSQEENVARKAHALDPLNMLAGSDPESDNDEAKASTGLSVVPKQVTSALSKLICSYGSSSDSDSEPIEQPIRRVKAAMAENKQILQTFTPSAAHTVLSNRPKQELKTQHIHPSNTAQQSNGPHSKIPPNKSQKKCEKKAYGAPTRCQPTLLEMLLANDIRHERNVILQCVRYILQNDFFEKPVDITSESGTSHKTAFAVSASDAVGQSECFHSQENSELHTCGGSGQGKGLDAEKKEALVQVDDEIWEISNISRESSIV</sequence>